<evidence type="ECO:0000256" key="1">
    <source>
        <dbReference type="ARBA" id="ARBA00006180"/>
    </source>
</evidence>
<feature type="region of interest" description="Disordered" evidence="3">
    <location>
        <begin position="624"/>
        <end position="671"/>
    </location>
</feature>
<dbReference type="eggNOG" id="KOG2073">
    <property type="taxonomic scope" value="Eukaryota"/>
</dbReference>
<evidence type="ECO:0000313" key="4">
    <source>
        <dbReference type="EMBL" id="EEH56092.1"/>
    </source>
</evidence>
<gene>
    <name evidence="4" type="ORF">MICPUCDRAFT_59598</name>
</gene>
<feature type="compositionally biased region" description="Acidic residues" evidence="3">
    <location>
        <begin position="716"/>
        <end position="734"/>
    </location>
</feature>
<dbReference type="PANTHER" id="PTHR12634:SF8">
    <property type="entry name" value="FIERY MOUNTAIN, ISOFORM D"/>
    <property type="match status" value="1"/>
</dbReference>
<feature type="compositionally biased region" description="Low complexity" evidence="3">
    <location>
        <begin position="756"/>
        <end position="781"/>
    </location>
</feature>
<evidence type="ECO:0000256" key="2">
    <source>
        <dbReference type="ARBA" id="ARBA00023306"/>
    </source>
</evidence>
<evidence type="ECO:0000256" key="3">
    <source>
        <dbReference type="SAM" id="MobiDB-lite"/>
    </source>
</evidence>
<feature type="compositionally biased region" description="Acidic residues" evidence="3">
    <location>
        <begin position="626"/>
        <end position="654"/>
    </location>
</feature>
<dbReference type="RefSeq" id="XP_003060140.1">
    <property type="nucleotide sequence ID" value="XM_003060094.1"/>
</dbReference>
<dbReference type="AlphaFoldDB" id="C1MW24"/>
<dbReference type="InterPro" id="IPR007587">
    <property type="entry name" value="SAPS"/>
</dbReference>
<feature type="compositionally biased region" description="Acidic residues" evidence="3">
    <location>
        <begin position="687"/>
        <end position="697"/>
    </location>
</feature>
<dbReference type="OMA" id="RIFGHAI"/>
<feature type="region of interest" description="Disordered" evidence="3">
    <location>
        <begin position="683"/>
        <end position="814"/>
    </location>
</feature>
<dbReference type="OrthoDB" id="295029at2759"/>
<name>C1MW24_MICPC</name>
<keyword evidence="2" id="KW-0131">Cell cycle</keyword>
<feature type="compositionally biased region" description="Acidic residues" evidence="3">
    <location>
        <begin position="590"/>
        <end position="604"/>
    </location>
</feature>
<feature type="region of interest" description="Disordered" evidence="3">
    <location>
        <begin position="590"/>
        <end position="610"/>
    </location>
</feature>
<dbReference type="EMBL" id="GG663741">
    <property type="protein sequence ID" value="EEH56092.1"/>
    <property type="molecule type" value="Genomic_DNA"/>
</dbReference>
<protein>
    <submittedName>
        <fullName evidence="4">Predicted protein</fullName>
    </submittedName>
</protein>
<accession>C1MW24</accession>
<reference evidence="4 5" key="1">
    <citation type="journal article" date="2009" name="Science">
        <title>Green evolution and dynamic adaptations revealed by genomes of the marine picoeukaryotes Micromonas.</title>
        <authorList>
            <person name="Worden A.Z."/>
            <person name="Lee J.H."/>
            <person name="Mock T."/>
            <person name="Rouze P."/>
            <person name="Simmons M.P."/>
            <person name="Aerts A.L."/>
            <person name="Allen A.E."/>
            <person name="Cuvelier M.L."/>
            <person name="Derelle E."/>
            <person name="Everett M.V."/>
            <person name="Foulon E."/>
            <person name="Grimwood J."/>
            <person name="Gundlach H."/>
            <person name="Henrissat B."/>
            <person name="Napoli C."/>
            <person name="McDonald S.M."/>
            <person name="Parker M.S."/>
            <person name="Rombauts S."/>
            <person name="Salamov A."/>
            <person name="Von Dassow P."/>
            <person name="Badger J.H."/>
            <person name="Coutinho P.M."/>
            <person name="Demir E."/>
            <person name="Dubchak I."/>
            <person name="Gentemann C."/>
            <person name="Eikrem W."/>
            <person name="Gready J.E."/>
            <person name="John U."/>
            <person name="Lanier W."/>
            <person name="Lindquist E.A."/>
            <person name="Lucas S."/>
            <person name="Mayer K.F."/>
            <person name="Moreau H."/>
            <person name="Not F."/>
            <person name="Otillar R."/>
            <person name="Panaud O."/>
            <person name="Pangilinan J."/>
            <person name="Paulsen I."/>
            <person name="Piegu B."/>
            <person name="Poliakov A."/>
            <person name="Robbens S."/>
            <person name="Schmutz J."/>
            <person name="Toulza E."/>
            <person name="Wyss T."/>
            <person name="Zelensky A."/>
            <person name="Zhou K."/>
            <person name="Armbrust E.V."/>
            <person name="Bhattacharya D."/>
            <person name="Goodenough U.W."/>
            <person name="Van de Peer Y."/>
            <person name="Grigoriev I.V."/>
        </authorList>
    </citation>
    <scope>NUCLEOTIDE SEQUENCE [LARGE SCALE GENOMIC DNA]</scope>
    <source>
        <strain evidence="4 5">CCMP1545</strain>
    </source>
</reference>
<dbReference type="GO" id="GO:0019903">
    <property type="term" value="F:protein phosphatase binding"/>
    <property type="evidence" value="ECO:0007669"/>
    <property type="project" value="InterPro"/>
</dbReference>
<keyword evidence="5" id="KW-1185">Reference proteome</keyword>
<dbReference type="STRING" id="564608.C1MW24"/>
<dbReference type="Proteomes" id="UP000001876">
    <property type="component" value="Unassembled WGS sequence"/>
</dbReference>
<feature type="region of interest" description="Disordered" evidence="3">
    <location>
        <begin position="519"/>
        <end position="545"/>
    </location>
</feature>
<dbReference type="GO" id="GO:0019888">
    <property type="term" value="F:protein phosphatase regulator activity"/>
    <property type="evidence" value="ECO:0007669"/>
    <property type="project" value="TreeGrafter"/>
</dbReference>
<sequence length="814" mass="84628">MFWRSPGIVQASPVDGILDRESFTLDDLLDEDDLIQECKSLNSRLVDFLKTRAVVEKLVGYLVDAPPEDADARREFKYPYLACEIFSCEIDAVFNALMDDDCALFARIMSFVDVDDGAALNPMLAGFFSKTVSCVVSRRRGECVAFFKKNENLVDALVRRVDVLAIAEVLLRLVGADDGVMPMNMLGMGMMGGLGGGVGGGGGDDGNEWLAETNLLDGLLDALGTTDGGVNGGEEREGDTSASRAANAAEVLVGIARAAPSALASKLAETASMTKLFERGLSSSPTSSSGYGVLNDGDGGLPTPTTAHGGASASPLVNVLDIAISVIDGKRAQGPAQAMQAFLAMESGAEPEPPREAPETATLACAAALPKLAAALETTCDISEQRTTWGAMSPPLGLKRVKIVDVIATLLASKHAAVADAVIACDALRTCANLFRAYPFNNFLHHHVESMVSSVLEWGHEGLLSKLFAPVDEGGCDVIGLVACAPQTVDSKRGPIRAGNLGHATNIANKLLRAAAAGSDGDGADADGGGAGISSEPPTITPPVPESVTAFVRAALAADARWASFEEGALRERNAIENVFKWQCGRPAGMDDDGAGASDDDDRDFDLGLGGGGFSRDVYNRYATGLDDDEDDEDEEEEEVEEEEEELDDDDDGDGGGGGARARGAAGLFQGDAGARLASLTLKDYSSEEDDEVDGDADTIAVPSGPFGATTTAAAADDDDDVLLVDSDDDDSDGVETASPAARATDRSPPTSPQKSPSELLRSPTSPSTTTGARPGTPSPSKAATTPGPRENSEFNDFGYWGPTIDAGLVPDDV</sequence>
<dbReference type="KEGG" id="mpp:MICPUCDRAFT_59598"/>
<organism evidence="5">
    <name type="scientific">Micromonas pusilla (strain CCMP1545)</name>
    <name type="common">Picoplanktonic green alga</name>
    <dbReference type="NCBI Taxonomy" id="564608"/>
    <lineage>
        <taxon>Eukaryota</taxon>
        <taxon>Viridiplantae</taxon>
        <taxon>Chlorophyta</taxon>
        <taxon>Mamiellophyceae</taxon>
        <taxon>Mamiellales</taxon>
        <taxon>Mamiellaceae</taxon>
        <taxon>Micromonas</taxon>
    </lineage>
</organism>
<dbReference type="GeneID" id="9685578"/>
<dbReference type="PANTHER" id="PTHR12634">
    <property type="entry name" value="SIT4 YEAST -ASSOCIATING PROTEIN-RELATED"/>
    <property type="match status" value="1"/>
</dbReference>
<feature type="region of interest" description="Disordered" evidence="3">
    <location>
        <begin position="280"/>
        <end position="312"/>
    </location>
</feature>
<comment type="similarity">
    <text evidence="1">Belongs to the SAPS family.</text>
</comment>
<proteinExistence type="inferred from homology"/>
<dbReference type="Pfam" id="PF04499">
    <property type="entry name" value="SAPS"/>
    <property type="match status" value="1"/>
</dbReference>
<evidence type="ECO:0000313" key="5">
    <source>
        <dbReference type="Proteomes" id="UP000001876"/>
    </source>
</evidence>